<dbReference type="GO" id="GO:0006270">
    <property type="term" value="P:DNA replication initiation"/>
    <property type="evidence" value="ECO:0007669"/>
    <property type="project" value="TreeGrafter"/>
</dbReference>
<dbReference type="Pfam" id="PF22688">
    <property type="entry name" value="Hda_lid"/>
    <property type="match status" value="1"/>
</dbReference>
<reference evidence="4 5" key="1">
    <citation type="submission" date="2019-05" db="EMBL/GenBank/DDBJ databases">
        <title>OXA-830, a novel chromosomally encoded expanded-spectrum class D beta-lactamase in Aeromonas simiae.</title>
        <authorList>
            <person name="Zhou W."/>
            <person name="Chen Q."/>
        </authorList>
    </citation>
    <scope>NUCLEOTIDE SEQUENCE [LARGE SCALE GENOMIC DNA]</scope>
    <source>
        <strain evidence="4 5">A6</strain>
    </source>
</reference>
<evidence type="ECO:0000313" key="4">
    <source>
        <dbReference type="EMBL" id="QFI55021.1"/>
    </source>
</evidence>
<dbReference type="Pfam" id="PF00308">
    <property type="entry name" value="Bac_DnaA"/>
    <property type="match status" value="1"/>
</dbReference>
<protein>
    <submittedName>
        <fullName evidence="4">DnaA inactivator Hda</fullName>
    </submittedName>
</protein>
<dbReference type="NCBIfam" id="TIGR03420">
    <property type="entry name" value="DnaA_homol_Hda"/>
    <property type="match status" value="1"/>
</dbReference>
<sequence length="248" mass="27830">MIHWRPSLIDKARRVKQPAQLSLAVQLPDDETFVSFYPGHNAHLITALKNAAIGQGSPFIYFWGPKGTGRSHLLHATCAEVNARDAAAAYLPLDQFDTLDPSMLESLESLPLVCLDNLEAIAGNAQWERALFDFYNRWREKGQPGSLVVTSSSAPRKLGLQLPDLASRLDWGINFHLDELDDEGKLSALQLRAELRGFKLPIDVGRFLLNRLSRDMRTLLATLNQLDNASFRAKRKLTIPFVKETLEL</sequence>
<dbReference type="Gene3D" id="1.10.8.60">
    <property type="match status" value="1"/>
</dbReference>
<dbReference type="GO" id="GO:0032297">
    <property type="term" value="P:negative regulation of DNA-templated DNA replication initiation"/>
    <property type="evidence" value="ECO:0007669"/>
    <property type="project" value="InterPro"/>
</dbReference>
<dbReference type="PRINTS" id="PR00051">
    <property type="entry name" value="DNAA"/>
</dbReference>
<dbReference type="InterPro" id="IPR055199">
    <property type="entry name" value="Hda_lid"/>
</dbReference>
<dbReference type="NCBIfam" id="NF005982">
    <property type="entry name" value="PRK08084.1"/>
    <property type="match status" value="1"/>
</dbReference>
<feature type="domain" description="Chromosomal replication initiator protein DnaA ATPAse" evidence="2">
    <location>
        <begin position="32"/>
        <end position="174"/>
    </location>
</feature>
<organism evidence="4 5">
    <name type="scientific">Aeromonas simiae</name>
    <dbReference type="NCBI Taxonomy" id="218936"/>
    <lineage>
        <taxon>Bacteria</taxon>
        <taxon>Pseudomonadati</taxon>
        <taxon>Pseudomonadota</taxon>
        <taxon>Gammaproteobacteria</taxon>
        <taxon>Aeromonadales</taxon>
        <taxon>Aeromonadaceae</taxon>
        <taxon>Aeromonas</taxon>
    </lineage>
</organism>
<keyword evidence="5" id="KW-1185">Reference proteome</keyword>
<dbReference type="OrthoDB" id="9784878at2"/>
<accession>A0A5J6WXT7</accession>
<comment type="similarity">
    <text evidence="1">Belongs to the DnaA family.</text>
</comment>
<evidence type="ECO:0000259" key="3">
    <source>
        <dbReference type="Pfam" id="PF22688"/>
    </source>
</evidence>
<dbReference type="InterPro" id="IPR017788">
    <property type="entry name" value="Hda"/>
</dbReference>
<dbReference type="InterPro" id="IPR013317">
    <property type="entry name" value="DnaA_dom"/>
</dbReference>
<dbReference type="InterPro" id="IPR027417">
    <property type="entry name" value="P-loop_NTPase"/>
</dbReference>
<evidence type="ECO:0000256" key="1">
    <source>
        <dbReference type="RuleBase" id="RU004227"/>
    </source>
</evidence>
<dbReference type="PANTHER" id="PTHR30050">
    <property type="entry name" value="CHROMOSOMAL REPLICATION INITIATOR PROTEIN DNAA"/>
    <property type="match status" value="1"/>
</dbReference>
<dbReference type="PANTHER" id="PTHR30050:SF5">
    <property type="entry name" value="DNAA REGULATORY INACTIVATOR HDA"/>
    <property type="match status" value="1"/>
</dbReference>
<dbReference type="EMBL" id="CP040449">
    <property type="protein sequence ID" value="QFI55021.1"/>
    <property type="molecule type" value="Genomic_DNA"/>
</dbReference>
<keyword evidence="1" id="KW-0235">DNA replication</keyword>
<dbReference type="AlphaFoldDB" id="A0A5J6WXT7"/>
<evidence type="ECO:0000259" key="2">
    <source>
        <dbReference type="Pfam" id="PF00308"/>
    </source>
</evidence>
<dbReference type="InterPro" id="IPR020591">
    <property type="entry name" value="Chromosome_initiator_DnaA-like"/>
</dbReference>
<dbReference type="SUPFAM" id="SSF52540">
    <property type="entry name" value="P-loop containing nucleoside triphosphate hydrolases"/>
    <property type="match status" value="1"/>
</dbReference>
<dbReference type="KEGG" id="asim:FE240_10170"/>
<gene>
    <name evidence="4" type="primary">hda</name>
    <name evidence="4" type="ORF">FE240_10170</name>
</gene>
<proteinExistence type="inferred from homology"/>
<evidence type="ECO:0000313" key="5">
    <source>
        <dbReference type="Proteomes" id="UP000594034"/>
    </source>
</evidence>
<dbReference type="Gene3D" id="3.40.50.300">
    <property type="entry name" value="P-loop containing nucleotide triphosphate hydrolases"/>
    <property type="match status" value="1"/>
</dbReference>
<dbReference type="Proteomes" id="UP000594034">
    <property type="component" value="Chromosome"/>
</dbReference>
<name>A0A5J6WXT7_9GAMM</name>
<feature type="domain" description="Hda lid" evidence="3">
    <location>
        <begin position="182"/>
        <end position="246"/>
    </location>
</feature>